<protein>
    <submittedName>
        <fullName evidence="13">Cytochrome c-type biogenesis protein CcmF</fullName>
    </submittedName>
</protein>
<keyword evidence="8 10" id="KW-0472">Membrane</keyword>
<feature type="domain" description="Cytochrome c-type biogenesis protein CcmF C-terminal" evidence="12">
    <location>
        <begin position="315"/>
        <end position="630"/>
    </location>
</feature>
<feature type="transmembrane region" description="Helical" evidence="10">
    <location>
        <begin position="209"/>
        <end position="229"/>
    </location>
</feature>
<dbReference type="InterPro" id="IPR003568">
    <property type="entry name" value="Cyt_c_biogenesis_CcmF"/>
</dbReference>
<dbReference type="Pfam" id="PF01578">
    <property type="entry name" value="Cytochrom_C_asm"/>
    <property type="match status" value="1"/>
</dbReference>
<evidence type="ECO:0000256" key="3">
    <source>
        <dbReference type="ARBA" id="ARBA00022475"/>
    </source>
</evidence>
<evidence type="ECO:0000259" key="11">
    <source>
        <dbReference type="Pfam" id="PF01578"/>
    </source>
</evidence>
<dbReference type="GO" id="GO:0015232">
    <property type="term" value="F:heme transmembrane transporter activity"/>
    <property type="evidence" value="ECO:0007669"/>
    <property type="project" value="InterPro"/>
</dbReference>
<comment type="function">
    <text evidence="9">Required for the biogenesis of c-type cytochromes. Possible subunit of a heme lyase.</text>
</comment>
<keyword evidence="3" id="KW-1003">Cell membrane</keyword>
<feature type="transmembrane region" description="Helical" evidence="10">
    <location>
        <begin position="249"/>
        <end position="266"/>
    </location>
</feature>
<dbReference type="RefSeq" id="WP_131907410.1">
    <property type="nucleotide sequence ID" value="NZ_BAAAFU010000007.1"/>
</dbReference>
<feature type="transmembrane region" description="Helical" evidence="10">
    <location>
        <begin position="41"/>
        <end position="62"/>
    </location>
</feature>
<keyword evidence="7 10" id="KW-1133">Transmembrane helix</keyword>
<evidence type="ECO:0000256" key="2">
    <source>
        <dbReference type="ARBA" id="ARBA00009186"/>
    </source>
</evidence>
<dbReference type="PRINTS" id="PR01411">
    <property type="entry name" value="CCMFBIOGNSIS"/>
</dbReference>
<evidence type="ECO:0000256" key="7">
    <source>
        <dbReference type="ARBA" id="ARBA00022989"/>
    </source>
</evidence>
<feature type="transmembrane region" description="Helical" evidence="10">
    <location>
        <begin position="394"/>
        <end position="413"/>
    </location>
</feature>
<dbReference type="Pfam" id="PF16327">
    <property type="entry name" value="CcmF_C"/>
    <property type="match status" value="1"/>
</dbReference>
<dbReference type="PANTHER" id="PTHR43653:SF1">
    <property type="entry name" value="CYTOCHROME C-TYPE BIOGENESIS PROTEIN CCMF"/>
    <property type="match status" value="1"/>
</dbReference>
<feature type="domain" description="Cytochrome c assembly protein" evidence="11">
    <location>
        <begin position="89"/>
        <end position="295"/>
    </location>
</feature>
<feature type="transmembrane region" description="Helical" evidence="10">
    <location>
        <begin position="177"/>
        <end position="197"/>
    </location>
</feature>
<evidence type="ECO:0000256" key="5">
    <source>
        <dbReference type="ARBA" id="ARBA00022692"/>
    </source>
</evidence>
<evidence type="ECO:0000256" key="8">
    <source>
        <dbReference type="ARBA" id="ARBA00023136"/>
    </source>
</evidence>
<feature type="transmembrane region" description="Helical" evidence="10">
    <location>
        <begin position="425"/>
        <end position="445"/>
    </location>
</feature>
<keyword evidence="6" id="KW-0201">Cytochrome c-type biogenesis</keyword>
<feature type="transmembrane region" description="Helical" evidence="10">
    <location>
        <begin position="125"/>
        <end position="142"/>
    </location>
</feature>
<evidence type="ECO:0000256" key="1">
    <source>
        <dbReference type="ARBA" id="ARBA00004429"/>
    </source>
</evidence>
<dbReference type="PANTHER" id="PTHR43653">
    <property type="entry name" value="CYTOCHROME C ASSEMBLY PROTEIN-RELATED"/>
    <property type="match status" value="1"/>
</dbReference>
<name>A0A4R1EPJ1_9GAMM</name>
<keyword evidence="5 10" id="KW-0812">Transmembrane</keyword>
<evidence type="ECO:0000256" key="4">
    <source>
        <dbReference type="ARBA" id="ARBA00022519"/>
    </source>
</evidence>
<dbReference type="InterPro" id="IPR003567">
    <property type="entry name" value="Cyt_c_biogenesis"/>
</dbReference>
<dbReference type="NCBIfam" id="NF007691">
    <property type="entry name" value="PRK10369.1"/>
    <property type="match status" value="1"/>
</dbReference>
<keyword evidence="4" id="KW-0997">Cell inner membrane</keyword>
<feature type="transmembrane region" description="Helical" evidence="10">
    <location>
        <begin position="312"/>
        <end position="331"/>
    </location>
</feature>
<evidence type="ECO:0000313" key="14">
    <source>
        <dbReference type="Proteomes" id="UP000294887"/>
    </source>
</evidence>
<feature type="transmembrane region" description="Helical" evidence="10">
    <location>
        <begin position="6"/>
        <end position="29"/>
    </location>
</feature>
<dbReference type="GO" id="GO:0005886">
    <property type="term" value="C:plasma membrane"/>
    <property type="evidence" value="ECO:0007669"/>
    <property type="project" value="UniProtKB-SubCell"/>
</dbReference>
<proteinExistence type="inferred from homology"/>
<dbReference type="NCBIfam" id="TIGR00353">
    <property type="entry name" value="nrfE"/>
    <property type="match status" value="1"/>
</dbReference>
<comment type="similarity">
    <text evidence="2">Belongs to the CcmF/CycK/Ccl1/NrfE/CcsA family.</text>
</comment>
<sequence>MIPEIGHFALILALSVAVVQGIFPMWGSLTGKSQWVALAKPAAFAQLFFMLISFFCLLYAFLTNDFSVKYVATNSNSQMPTIFRVSALWGAHEGSLLLWALVLSAWGAAVAYFSKGIPAIMLSRVLSVMGLIGVGFMLFVIITSNPFERLLQIPAEGRQLNPLLQDIGLAIHPPMLYMGYVGLSVAFSFAMAAMIGGKLDAAWARWARPWTNIAWMFLTFGITLGSWWAYYELGWGGWWFWDPVENASLMPWIIATALIHSLAVTEKRASFKAWTVLLCIMGFSLSLLGTFLVRSGVLTSVHSFASDPERGLFILIFLLVVIGSSLLLFAFRAHKLKSMGTFSVISREAGLLVNNVILVVMTATVLLGTLYPLIIDALGSGKISVGPPYFNSVMVPLSIILFLVMGTGFYLRWKKDDPVRILKKVMVPLLISLVAAFVLPLVTVSDFNFKTSLGLFVGSWISLAAIMWVIGLGRSPFKLPLSSWGSVIAHIGMAMTVIGVTLVSIYDTEKDVRLEVGQSYELAGYQFIFNGVESVQVDNYRANRASMDVMKDGKLVTHVNPEKRDYGRDQMPMTEAGIDAGFTRDLFVALGEPLGNNAWSFRIYHKPFVRWIWMGGVLMGIGGLLAAFDKRYRRVRKVKIVDEYDADMEGSALSTASSKTTGVTA</sequence>
<dbReference type="GO" id="GO:0020037">
    <property type="term" value="F:heme binding"/>
    <property type="evidence" value="ECO:0007669"/>
    <property type="project" value="InterPro"/>
</dbReference>
<dbReference type="PRINTS" id="PR01410">
    <property type="entry name" value="CCBIOGENESIS"/>
</dbReference>
<dbReference type="OrthoDB" id="9761451at2"/>
<keyword evidence="14" id="KW-1185">Reference proteome</keyword>
<comment type="subcellular location">
    <subcellularLocation>
        <location evidence="1">Cell inner membrane</location>
        <topology evidence="1">Multi-pass membrane protein</topology>
    </subcellularLocation>
</comment>
<feature type="transmembrane region" description="Helical" evidence="10">
    <location>
        <begin position="352"/>
        <end position="374"/>
    </location>
</feature>
<feature type="transmembrane region" description="Helical" evidence="10">
    <location>
        <begin position="608"/>
        <end position="628"/>
    </location>
</feature>
<dbReference type="InterPro" id="IPR032523">
    <property type="entry name" value="CcmF_C"/>
</dbReference>
<dbReference type="Proteomes" id="UP000294887">
    <property type="component" value="Unassembled WGS sequence"/>
</dbReference>
<comment type="caution">
    <text evidence="13">The sequence shown here is derived from an EMBL/GenBank/DDBJ whole genome shotgun (WGS) entry which is preliminary data.</text>
</comment>
<reference evidence="13 14" key="1">
    <citation type="submission" date="2019-03" db="EMBL/GenBank/DDBJ databases">
        <title>Genomic Encyclopedia of Type Strains, Phase IV (KMG-IV): sequencing the most valuable type-strain genomes for metagenomic binning, comparative biology and taxonomic classification.</title>
        <authorList>
            <person name="Goeker M."/>
        </authorList>
    </citation>
    <scope>NUCLEOTIDE SEQUENCE [LARGE SCALE GENOMIC DNA]</scope>
    <source>
        <strain evidence="13 14">DSM 24830</strain>
    </source>
</reference>
<dbReference type="EMBL" id="SMFQ01000005">
    <property type="protein sequence ID" value="TCJ82913.1"/>
    <property type="molecule type" value="Genomic_DNA"/>
</dbReference>
<feature type="transmembrane region" description="Helical" evidence="10">
    <location>
        <begin position="273"/>
        <end position="292"/>
    </location>
</feature>
<dbReference type="InterPro" id="IPR002541">
    <property type="entry name" value="Cyt_c_assembly"/>
</dbReference>
<organism evidence="13 14">
    <name type="scientific">Cocleimonas flava</name>
    <dbReference type="NCBI Taxonomy" id="634765"/>
    <lineage>
        <taxon>Bacteria</taxon>
        <taxon>Pseudomonadati</taxon>
        <taxon>Pseudomonadota</taxon>
        <taxon>Gammaproteobacteria</taxon>
        <taxon>Thiotrichales</taxon>
        <taxon>Thiotrichaceae</taxon>
        <taxon>Cocleimonas</taxon>
    </lineage>
</organism>
<evidence type="ECO:0000256" key="6">
    <source>
        <dbReference type="ARBA" id="ARBA00022748"/>
    </source>
</evidence>
<dbReference type="AlphaFoldDB" id="A0A4R1EPJ1"/>
<feature type="transmembrane region" description="Helical" evidence="10">
    <location>
        <begin position="451"/>
        <end position="472"/>
    </location>
</feature>
<evidence type="ECO:0000256" key="10">
    <source>
        <dbReference type="SAM" id="Phobius"/>
    </source>
</evidence>
<evidence type="ECO:0000256" key="9">
    <source>
        <dbReference type="ARBA" id="ARBA00037230"/>
    </source>
</evidence>
<dbReference type="GO" id="GO:0017004">
    <property type="term" value="P:cytochrome complex assembly"/>
    <property type="evidence" value="ECO:0007669"/>
    <property type="project" value="UniProtKB-KW"/>
</dbReference>
<feature type="transmembrane region" description="Helical" evidence="10">
    <location>
        <begin position="484"/>
        <end position="506"/>
    </location>
</feature>
<accession>A0A4R1EPJ1</accession>
<evidence type="ECO:0000259" key="12">
    <source>
        <dbReference type="Pfam" id="PF16327"/>
    </source>
</evidence>
<evidence type="ECO:0000313" key="13">
    <source>
        <dbReference type="EMBL" id="TCJ82913.1"/>
    </source>
</evidence>
<gene>
    <name evidence="13" type="ORF">EV695_3651</name>
</gene>